<dbReference type="Proteomes" id="UP001597203">
    <property type="component" value="Unassembled WGS sequence"/>
</dbReference>
<evidence type="ECO:0000313" key="2">
    <source>
        <dbReference type="EMBL" id="MFD1105137.1"/>
    </source>
</evidence>
<name>A0ABW3P2K2_9SPHN</name>
<protein>
    <submittedName>
        <fullName evidence="2">Uncharacterized protein</fullName>
    </submittedName>
</protein>
<keyword evidence="3" id="KW-1185">Reference proteome</keyword>
<dbReference type="EMBL" id="JBHTLS010000120">
    <property type="protein sequence ID" value="MFD1105137.1"/>
    <property type="molecule type" value="Genomic_DNA"/>
</dbReference>
<dbReference type="RefSeq" id="WP_380910716.1">
    <property type="nucleotide sequence ID" value="NZ_JBHTLS010000120.1"/>
</dbReference>
<evidence type="ECO:0000313" key="3">
    <source>
        <dbReference type="Proteomes" id="UP001597203"/>
    </source>
</evidence>
<feature type="region of interest" description="Disordered" evidence="1">
    <location>
        <begin position="1"/>
        <end position="165"/>
    </location>
</feature>
<accession>A0ABW3P2K2</accession>
<feature type="compositionally biased region" description="Basic and acidic residues" evidence="1">
    <location>
        <begin position="146"/>
        <end position="156"/>
    </location>
</feature>
<gene>
    <name evidence="2" type="ORF">ACFQ24_09665</name>
</gene>
<comment type="caution">
    <text evidence="2">The sequence shown here is derived from an EMBL/GenBank/DDBJ whole genome shotgun (WGS) entry which is preliminary data.</text>
</comment>
<sequence>MNDRNAFLHGQSAPIKDDAPPPEQGWRGERSATDAAEGTDQSRRIAGLSAPVEEVSGVAYAEAQGLQSQPEGEAQPAPKASDKPTASSPASRPDGINDLSLSPDKPGGESAGGPYPHGERKGDNDPTSLMGHGGQSEMNYHGPGHLGDRTVDDDANRNGVAEGED</sequence>
<organism evidence="2 3">
    <name type="scientific">Sphingobium olei</name>
    <dbReference type="NCBI Taxonomy" id="420955"/>
    <lineage>
        <taxon>Bacteria</taxon>
        <taxon>Pseudomonadati</taxon>
        <taxon>Pseudomonadota</taxon>
        <taxon>Alphaproteobacteria</taxon>
        <taxon>Sphingomonadales</taxon>
        <taxon>Sphingomonadaceae</taxon>
        <taxon>Sphingobium</taxon>
    </lineage>
</organism>
<proteinExistence type="predicted"/>
<reference evidence="3" key="1">
    <citation type="journal article" date="2019" name="Int. J. Syst. Evol. Microbiol.">
        <title>The Global Catalogue of Microorganisms (GCM) 10K type strain sequencing project: providing services to taxonomists for standard genome sequencing and annotation.</title>
        <authorList>
            <consortium name="The Broad Institute Genomics Platform"/>
            <consortium name="The Broad Institute Genome Sequencing Center for Infectious Disease"/>
            <person name="Wu L."/>
            <person name="Ma J."/>
        </authorList>
    </citation>
    <scope>NUCLEOTIDE SEQUENCE [LARGE SCALE GENOMIC DNA]</scope>
    <source>
        <strain evidence="3">CCUG 54329</strain>
    </source>
</reference>
<evidence type="ECO:0000256" key="1">
    <source>
        <dbReference type="SAM" id="MobiDB-lite"/>
    </source>
</evidence>